<dbReference type="OrthoDB" id="9803036at2"/>
<protein>
    <submittedName>
        <fullName evidence="1">Hexapaptide repeat-containing transferase</fullName>
    </submittedName>
</protein>
<dbReference type="Proteomes" id="UP000002033">
    <property type="component" value="Chromosome"/>
</dbReference>
<dbReference type="EMBL" id="CP002083">
    <property type="protein sequence ID" value="ADJ23597.1"/>
    <property type="molecule type" value="Genomic_DNA"/>
</dbReference>
<dbReference type="PANTHER" id="PTHR13061">
    <property type="entry name" value="DYNACTIN SUBUNIT P25"/>
    <property type="match status" value="1"/>
</dbReference>
<dbReference type="SUPFAM" id="SSF51161">
    <property type="entry name" value="Trimeric LpxA-like enzymes"/>
    <property type="match status" value="1"/>
</dbReference>
<dbReference type="InterPro" id="IPR001451">
    <property type="entry name" value="Hexapep"/>
</dbReference>
<dbReference type="RefSeq" id="WP_013215756.1">
    <property type="nucleotide sequence ID" value="NC_014313.1"/>
</dbReference>
<dbReference type="GO" id="GO:0016740">
    <property type="term" value="F:transferase activity"/>
    <property type="evidence" value="ECO:0007669"/>
    <property type="project" value="UniProtKB-KW"/>
</dbReference>
<dbReference type="PANTHER" id="PTHR13061:SF29">
    <property type="entry name" value="GAMMA CARBONIC ANHYDRASE-LIKE 1, MITOCHONDRIAL-RELATED"/>
    <property type="match status" value="1"/>
</dbReference>
<reference evidence="2" key="1">
    <citation type="journal article" date="2011" name="J. Bacteriol.">
        <title>Genome sequences of eight morphologically diverse alphaproteobacteria.</title>
        <authorList>
            <consortium name="US DOE Joint Genome Institute"/>
            <person name="Brown P.J."/>
            <person name="Kysela D.T."/>
            <person name="Buechlein A."/>
            <person name="Hemmerich C."/>
            <person name="Brun Y.V."/>
        </authorList>
    </citation>
    <scope>NUCLEOTIDE SEQUENCE [LARGE SCALE GENOMIC DNA]</scope>
    <source>
        <strain evidence="2">ATCC 51888 / DSM 1869 / NCIB 11706 / TK 0415</strain>
    </source>
</reference>
<dbReference type="Gene3D" id="2.160.10.10">
    <property type="entry name" value="Hexapeptide repeat proteins"/>
    <property type="match status" value="1"/>
</dbReference>
<proteinExistence type="predicted"/>
<evidence type="ECO:0000313" key="1">
    <source>
        <dbReference type="EMBL" id="ADJ23597.1"/>
    </source>
</evidence>
<keyword evidence="1" id="KW-0808">Transferase</keyword>
<dbReference type="eggNOG" id="COG0663">
    <property type="taxonomic scope" value="Bacteria"/>
</dbReference>
<dbReference type="AlphaFoldDB" id="D8JYZ5"/>
<keyword evidence="2" id="KW-1185">Reference proteome</keyword>
<dbReference type="KEGG" id="hdn:Hden_1794"/>
<organism evidence="1 2">
    <name type="scientific">Hyphomicrobium denitrificans (strain ATCC 51888 / DSM 1869 / NCIMB 11706 / TK 0415)</name>
    <dbReference type="NCBI Taxonomy" id="582899"/>
    <lineage>
        <taxon>Bacteria</taxon>
        <taxon>Pseudomonadati</taxon>
        <taxon>Pseudomonadota</taxon>
        <taxon>Alphaproteobacteria</taxon>
        <taxon>Hyphomicrobiales</taxon>
        <taxon>Hyphomicrobiaceae</taxon>
        <taxon>Hyphomicrobium</taxon>
    </lineage>
</organism>
<dbReference type="Pfam" id="PF00132">
    <property type="entry name" value="Hexapep"/>
    <property type="match status" value="1"/>
</dbReference>
<evidence type="ECO:0000313" key="2">
    <source>
        <dbReference type="Proteomes" id="UP000002033"/>
    </source>
</evidence>
<dbReference type="InterPro" id="IPR047324">
    <property type="entry name" value="LbH_gamma_CA-like"/>
</dbReference>
<dbReference type="InterPro" id="IPR011004">
    <property type="entry name" value="Trimer_LpxA-like_sf"/>
</dbReference>
<dbReference type="InterPro" id="IPR050484">
    <property type="entry name" value="Transf_Hexapept/Carb_Anhydrase"/>
</dbReference>
<dbReference type="STRING" id="582899.Hden_1794"/>
<dbReference type="HOGENOM" id="CLU_064827_4_1_5"/>
<accession>D8JYZ5</accession>
<dbReference type="CDD" id="cd04645">
    <property type="entry name" value="LbH_gamma_CA_like"/>
    <property type="match status" value="1"/>
</dbReference>
<gene>
    <name evidence="1" type="ordered locus">Hden_1794</name>
</gene>
<name>D8JYZ5_HYPDA</name>
<sequence>MTLYNLDGVDVATPASGAFWVAPNAVVLGKVKLEEDASVWFGAVLRGDNEWITIGERSNVQDGCVLHTDPGFPLTIGADCTIGHMVMLHGCTIGRGSLIGIGSIILNGAKIGDECVIGANTLIPENKEIPPRSMVMGSPGKIIRQISDDEIVRFQRGAGRYVANWKRFAAGLKPQAS</sequence>